<keyword evidence="8" id="KW-1185">Reference proteome</keyword>
<comment type="similarity">
    <text evidence="2">Belongs to the VirD4/TraG family.</text>
</comment>
<dbReference type="InterPro" id="IPR027417">
    <property type="entry name" value="P-loop_NTPase"/>
</dbReference>
<keyword evidence="4" id="KW-0812">Transmembrane</keyword>
<dbReference type="Proteomes" id="UP001198862">
    <property type="component" value="Unassembled WGS sequence"/>
</dbReference>
<organism evidence="7 8">
    <name type="scientific">Reyranella aquatilis</name>
    <dbReference type="NCBI Taxonomy" id="2035356"/>
    <lineage>
        <taxon>Bacteria</taxon>
        <taxon>Pseudomonadati</taxon>
        <taxon>Pseudomonadota</taxon>
        <taxon>Alphaproteobacteria</taxon>
        <taxon>Hyphomicrobiales</taxon>
        <taxon>Reyranellaceae</taxon>
        <taxon>Reyranella</taxon>
    </lineage>
</organism>
<dbReference type="InterPro" id="IPR003688">
    <property type="entry name" value="TraG/VirD4"/>
</dbReference>
<evidence type="ECO:0000256" key="2">
    <source>
        <dbReference type="ARBA" id="ARBA00008806"/>
    </source>
</evidence>
<evidence type="ECO:0000256" key="3">
    <source>
        <dbReference type="ARBA" id="ARBA00022475"/>
    </source>
</evidence>
<comment type="subcellular location">
    <subcellularLocation>
        <location evidence="1">Cell membrane</location>
        <topology evidence="1">Multi-pass membrane protein</topology>
    </subcellularLocation>
</comment>
<name>A0ABS8KUZ9_9HYPH</name>
<comment type="caution">
    <text evidence="7">The sequence shown here is derived from an EMBL/GenBank/DDBJ whole genome shotgun (WGS) entry which is preliminary data.</text>
</comment>
<keyword evidence="6" id="KW-0472">Membrane</keyword>
<keyword evidence="3" id="KW-1003">Cell membrane</keyword>
<evidence type="ECO:0000256" key="5">
    <source>
        <dbReference type="ARBA" id="ARBA00022989"/>
    </source>
</evidence>
<dbReference type="PANTHER" id="PTHR37937:SF1">
    <property type="entry name" value="CONJUGATIVE TRANSFER: DNA TRANSPORT"/>
    <property type="match status" value="1"/>
</dbReference>
<evidence type="ECO:0000256" key="4">
    <source>
        <dbReference type="ARBA" id="ARBA00022692"/>
    </source>
</evidence>
<sequence length="424" mass="46449">MLLGKRGSKAAWQLIGFDDNRHVVTVAGSRAGKSSTVLIPNLLRYPGSTLVLDPKGELARATADARRAMGQQVHILDPFGATGQPSQAHNPFDELAGGNPEHIGADAALLADALIISNDKDPHWTDSAKNLLRGITLHLLSTGRTATIRELRRLLNADPDELEHLLKDMVNSDAFDGAVANVGAAFLGKATSGGEELQSILSTAQEQTTPLDDVRKITDRSDFRLRDLKRGPVTIYLVLPAMRMATHSRWLRLVIQQAFAAMELDETTPAHPVLFLLEEFPVLGHLRAIETAAGFVAGFGVKLWTVVQDFSQLKVHYPKSWETFLGNAGIIQAFGNVDLTTTEYLSKRLGNLTIVEEQNVPISSSSLSHGDLGRREHLRQVPLLDASEITRFFARETGRQLLLCPGRPPIYCDRLSLENVAVRD</sequence>
<gene>
    <name evidence="7" type="ORF">LJ725_12995</name>
</gene>
<evidence type="ECO:0000256" key="1">
    <source>
        <dbReference type="ARBA" id="ARBA00004651"/>
    </source>
</evidence>
<dbReference type="EMBL" id="JAJISD010000005">
    <property type="protein sequence ID" value="MCC8429890.1"/>
    <property type="molecule type" value="Genomic_DNA"/>
</dbReference>
<protein>
    <submittedName>
        <fullName evidence="7">Type IV secretory system conjugative DNA transfer family protein</fullName>
    </submittedName>
</protein>
<dbReference type="PANTHER" id="PTHR37937">
    <property type="entry name" value="CONJUGATIVE TRANSFER: DNA TRANSPORT"/>
    <property type="match status" value="1"/>
</dbReference>
<dbReference type="RefSeq" id="WP_230551089.1">
    <property type="nucleotide sequence ID" value="NZ_JAJISD010000005.1"/>
</dbReference>
<evidence type="ECO:0000313" key="7">
    <source>
        <dbReference type="EMBL" id="MCC8429890.1"/>
    </source>
</evidence>
<reference evidence="7 8" key="1">
    <citation type="submission" date="2021-11" db="EMBL/GenBank/DDBJ databases">
        <authorList>
            <person name="Lee D.-H."/>
            <person name="Kim S.-B."/>
        </authorList>
    </citation>
    <scope>NUCLEOTIDE SEQUENCE [LARGE SCALE GENOMIC DNA]</scope>
    <source>
        <strain evidence="7 8">KCTC 52223</strain>
    </source>
</reference>
<keyword evidence="5" id="KW-1133">Transmembrane helix</keyword>
<proteinExistence type="inferred from homology"/>
<dbReference type="InterPro" id="IPR051539">
    <property type="entry name" value="T4SS-coupling_protein"/>
</dbReference>
<dbReference type="SUPFAM" id="SSF52540">
    <property type="entry name" value="P-loop containing nucleoside triphosphate hydrolases"/>
    <property type="match status" value="1"/>
</dbReference>
<dbReference type="Pfam" id="PF02534">
    <property type="entry name" value="T4SS-DNA_transf"/>
    <property type="match status" value="1"/>
</dbReference>
<accession>A0ABS8KUZ9</accession>
<dbReference type="CDD" id="cd01127">
    <property type="entry name" value="TrwB_TraG_TraD_VirD4"/>
    <property type="match status" value="2"/>
</dbReference>
<evidence type="ECO:0000313" key="8">
    <source>
        <dbReference type="Proteomes" id="UP001198862"/>
    </source>
</evidence>
<evidence type="ECO:0000256" key="6">
    <source>
        <dbReference type="ARBA" id="ARBA00023136"/>
    </source>
</evidence>
<dbReference type="Gene3D" id="3.40.50.300">
    <property type="entry name" value="P-loop containing nucleotide triphosphate hydrolases"/>
    <property type="match status" value="1"/>
</dbReference>